<feature type="region of interest" description="Disordered" evidence="1">
    <location>
        <begin position="134"/>
        <end position="165"/>
    </location>
</feature>
<feature type="compositionally biased region" description="Gly residues" evidence="1">
    <location>
        <begin position="134"/>
        <end position="144"/>
    </location>
</feature>
<reference evidence="2" key="1">
    <citation type="submission" date="2018-12" db="EMBL/GenBank/DDBJ databases">
        <title>Singled stranded DNA viruses identified in blackflies (Austrosimulium ungulatum) sampled in New Zealand.</title>
        <authorList>
            <person name="Kraberger S."/>
            <person name="Fontenele R.S."/>
            <person name="Schmidlin K."/>
            <person name="Walters M."/>
            <person name="Varsani A."/>
        </authorList>
    </citation>
    <scope>NUCLEOTIDE SEQUENCE [LARGE SCALE GENOMIC DNA]</scope>
    <source>
        <strain evidence="2">030</strain>
    </source>
</reference>
<evidence type="ECO:0000256" key="1">
    <source>
        <dbReference type="SAM" id="MobiDB-lite"/>
    </source>
</evidence>
<proteinExistence type="predicted"/>
<evidence type="ECO:0000313" key="2">
    <source>
        <dbReference type="EMBL" id="QCQ84645.1"/>
    </source>
</evidence>
<accession>A0A4P8PRV8</accession>
<feature type="region of interest" description="Disordered" evidence="1">
    <location>
        <begin position="200"/>
        <end position="222"/>
    </location>
</feature>
<feature type="compositionally biased region" description="Low complexity" evidence="1">
    <location>
        <begin position="145"/>
        <end position="162"/>
    </location>
</feature>
<feature type="compositionally biased region" description="Basic and acidic residues" evidence="1">
    <location>
        <begin position="207"/>
        <end position="216"/>
    </location>
</feature>
<protein>
    <submittedName>
        <fullName evidence="2">DNA pilot protein</fullName>
    </submittedName>
</protein>
<sequence length="316" mass="33356">MDFDPSSFFSGGPGSVGGFSGLIGGGLKMLANQQNNELAQAQTAQQQQYNASMASFTQDFNQSEALKAREFNAQQADITRDFSAQQQTQAENYNASQAELNRGFQERMSSTAYQRSRADMAAAGLNPILAAGAGGASTPGGSGASVGAVSGAQASGPAASSGMPPGLQVKDRVSLLNGVISSAAEAARLQPTLDLLKETGRTQQSETLKRQEEVRSQRSQTNVLDQQEAKMRAETDYIMSQKQNVEADTVNKVDEQNRIKLFGNEFNPQKTGRVLNEQMRKWGLTGDGGPSSLGDLAANSSASLLRGIFGDGSGGR</sequence>
<dbReference type="EMBL" id="MK249142">
    <property type="protein sequence ID" value="QCQ84645.1"/>
    <property type="molecule type" value="Genomic_DNA"/>
</dbReference>
<dbReference type="Proteomes" id="UP000322641">
    <property type="component" value="Segment"/>
</dbReference>
<name>A0A4P8PRV8_9VIRU</name>
<organism evidence="2">
    <name type="scientific">Blackfly microvirus SF02</name>
    <dbReference type="NCBI Taxonomy" id="2576452"/>
    <lineage>
        <taxon>Viruses</taxon>
        <taxon>Monodnaviria</taxon>
        <taxon>Sangervirae</taxon>
        <taxon>Phixviricota</taxon>
        <taxon>Malgrandaviricetes</taxon>
        <taxon>Petitvirales</taxon>
        <taxon>Microviridae</taxon>
        <taxon>Microvirus</taxon>
    </lineage>
</organism>